<dbReference type="EMBL" id="DTIN01000025">
    <property type="protein sequence ID" value="HFX13792.1"/>
    <property type="molecule type" value="Genomic_DNA"/>
</dbReference>
<dbReference type="PANTHER" id="PTHR43351:SF2">
    <property type="entry name" value="L(+)-TARTRATE DEHYDRATASE SUBUNIT BETA-RELATED"/>
    <property type="match status" value="1"/>
</dbReference>
<dbReference type="Gene3D" id="3.20.130.10">
    <property type="entry name" value="Fe-S hydro-lyase, tartrate dehydratase beta-type, catalytic domain"/>
    <property type="match status" value="1"/>
</dbReference>
<dbReference type="GO" id="GO:0016836">
    <property type="term" value="F:hydro-lyase activity"/>
    <property type="evidence" value="ECO:0007669"/>
    <property type="project" value="InterPro"/>
</dbReference>
<proteinExistence type="inferred from homology"/>
<keyword evidence="2" id="KW-0456">Lyase</keyword>
<dbReference type="Pfam" id="PF05683">
    <property type="entry name" value="Fumerase_C"/>
    <property type="match status" value="1"/>
</dbReference>
<evidence type="ECO:0000256" key="1">
    <source>
        <dbReference type="ARBA" id="ARBA00008876"/>
    </source>
</evidence>
<comment type="similarity">
    <text evidence="1">Belongs to the class-I fumarase family.</text>
</comment>
<accession>A0A7C3MPA5</accession>
<reference evidence="4" key="1">
    <citation type="journal article" date="2020" name="mSystems">
        <title>Genome- and Community-Level Interaction Insights into Carbon Utilization and Element Cycling Functions of Hydrothermarchaeota in Hydrothermal Sediment.</title>
        <authorList>
            <person name="Zhou Z."/>
            <person name="Liu Y."/>
            <person name="Xu W."/>
            <person name="Pan J."/>
            <person name="Luo Z.H."/>
            <person name="Li M."/>
        </authorList>
    </citation>
    <scope>NUCLEOTIDE SEQUENCE [LARGE SCALE GENOMIC DNA]</scope>
    <source>
        <strain evidence="4">SpSt-81</strain>
    </source>
</reference>
<dbReference type="NCBIfam" id="TIGR00723">
    <property type="entry name" value="ttdB_fumA_fumB"/>
    <property type="match status" value="1"/>
</dbReference>
<gene>
    <name evidence="4" type="ORF">ENW00_06530</name>
</gene>
<name>A0A7C3MPA5_DICTH</name>
<feature type="domain" description="Fe-S hydro-lyase tartrate dehydratase beta-type catalytic" evidence="3">
    <location>
        <begin position="4"/>
        <end position="175"/>
    </location>
</feature>
<protein>
    <submittedName>
        <fullName evidence="4">Fumarate hydratase</fullName>
    </submittedName>
</protein>
<dbReference type="PANTHER" id="PTHR43351">
    <property type="entry name" value="L(+)-TARTRATE DEHYDRATASE SUBUNIT BETA"/>
    <property type="match status" value="1"/>
</dbReference>
<dbReference type="AlphaFoldDB" id="A0A7C3MPA5"/>
<sequence>MKFKKINLPNEINELKSLKVGEWLLLDGPIYSARDQACKLLVDLIKERKDIPLELKNSLIYHMGPSPAPPGKASGSAGPTTSKRMDPFVPWLLSQGIVGFIGKGKRDKETEMYFKKYKGVYLVTVGGAGAYLGDKIKKMEVFAFHELGPEAIYYLEVEDFPAMVAIDSEGNSFWK</sequence>
<evidence type="ECO:0000259" key="3">
    <source>
        <dbReference type="Pfam" id="PF05683"/>
    </source>
</evidence>
<comment type="caution">
    <text evidence="4">The sequence shown here is derived from an EMBL/GenBank/DDBJ whole genome shotgun (WGS) entry which is preliminary data.</text>
</comment>
<dbReference type="SUPFAM" id="SSF117457">
    <property type="entry name" value="FumA C-terminal domain-like"/>
    <property type="match status" value="1"/>
</dbReference>
<organism evidence="4">
    <name type="scientific">Dictyoglomus thermophilum</name>
    <dbReference type="NCBI Taxonomy" id="14"/>
    <lineage>
        <taxon>Bacteria</taxon>
        <taxon>Pseudomonadati</taxon>
        <taxon>Dictyoglomota</taxon>
        <taxon>Dictyoglomia</taxon>
        <taxon>Dictyoglomales</taxon>
        <taxon>Dictyoglomaceae</taxon>
        <taxon>Dictyoglomus</taxon>
    </lineage>
</organism>
<evidence type="ECO:0000256" key="2">
    <source>
        <dbReference type="ARBA" id="ARBA00023239"/>
    </source>
</evidence>
<dbReference type="InterPro" id="IPR036660">
    <property type="entry name" value="Fe-S_hydroAse_TtdB_cat_sf"/>
</dbReference>
<evidence type="ECO:0000313" key="4">
    <source>
        <dbReference type="EMBL" id="HFX13792.1"/>
    </source>
</evidence>
<dbReference type="InterPro" id="IPR004647">
    <property type="entry name" value="Fe-S_hydro-lyase_TtdB-typ_cat"/>
</dbReference>